<dbReference type="SUPFAM" id="SSF158379">
    <property type="entry name" value="YqgQ-like"/>
    <property type="match status" value="1"/>
</dbReference>
<gene>
    <name evidence="1" type="ORF">CB4_03594</name>
</gene>
<evidence type="ECO:0000313" key="1">
    <source>
        <dbReference type="EMBL" id="BAU29394.1"/>
    </source>
</evidence>
<dbReference type="Proteomes" id="UP000217696">
    <property type="component" value="Chromosome"/>
</dbReference>
<accession>A0A0U5B408</accession>
<proteinExistence type="predicted"/>
<keyword evidence="2" id="KW-1185">Reference proteome</keyword>
<dbReference type="Gene3D" id="1.10.287.760">
    <property type="entry name" value="YqgQ-like"/>
    <property type="match status" value="1"/>
</dbReference>
<dbReference type="InterPro" id="IPR023164">
    <property type="entry name" value="YqgQ-like_sf"/>
</dbReference>
<dbReference type="EMBL" id="AP017312">
    <property type="protein sequence ID" value="BAU29394.1"/>
    <property type="molecule type" value="Genomic_DNA"/>
</dbReference>
<dbReference type="InterPro" id="IPR009256">
    <property type="entry name" value="YqgQ-like"/>
</dbReference>
<reference evidence="1 2" key="1">
    <citation type="submission" date="2015-12" db="EMBL/GenBank/DDBJ databases">
        <title>Genome sequence of Aneurinibacillus soli.</title>
        <authorList>
            <person name="Lee J.S."/>
            <person name="Lee K.C."/>
            <person name="Kim K.K."/>
            <person name="Lee B.W."/>
        </authorList>
    </citation>
    <scope>NUCLEOTIDE SEQUENCE [LARGE SCALE GENOMIC DNA]</scope>
    <source>
        <strain evidence="1 2">CB4</strain>
    </source>
</reference>
<dbReference type="AlphaFoldDB" id="A0A0U5B408"/>
<sequence>MPVVDQITTVLDVKALLRRFGIVIYMGSPLADYEMWEDELRELYMEKLITVEEFRQSMAVIQRAKIPYLGT</sequence>
<evidence type="ECO:0000313" key="2">
    <source>
        <dbReference type="Proteomes" id="UP000217696"/>
    </source>
</evidence>
<name>A0A0U5B408_9BACL</name>
<dbReference type="Pfam" id="PF06014">
    <property type="entry name" value="YqgQ-like"/>
    <property type="match status" value="1"/>
</dbReference>
<protein>
    <submittedName>
        <fullName evidence="1">Uncharacterized protein</fullName>
    </submittedName>
</protein>
<organism evidence="1 2">
    <name type="scientific">Aneurinibacillus soli</name>
    <dbReference type="NCBI Taxonomy" id="1500254"/>
    <lineage>
        <taxon>Bacteria</taxon>
        <taxon>Bacillati</taxon>
        <taxon>Bacillota</taxon>
        <taxon>Bacilli</taxon>
        <taxon>Bacillales</taxon>
        <taxon>Paenibacillaceae</taxon>
        <taxon>Aneurinibacillus group</taxon>
        <taxon>Aneurinibacillus</taxon>
    </lineage>
</organism>
<dbReference type="KEGG" id="asoc:CB4_03594"/>